<evidence type="ECO:0000259" key="3">
    <source>
        <dbReference type="Pfam" id="PF11611"/>
    </source>
</evidence>
<feature type="signal peptide" evidence="2">
    <location>
        <begin position="1"/>
        <end position="23"/>
    </location>
</feature>
<sequence>MKKTILTALCITSLLFVNGCTGAKDAENKSSATQNSEATEIGKENKINDIKIKVTEVKVKKDDTISEKEKLIQVKFDIKNDSKEAFGIGTGDFYVKDKDGKKYEMFGQEDNFGDVIQTKKSLQGNGYYKVEKDAKDLTLVYSPIRNQDKEQKNSEWKIGNPAK</sequence>
<proteinExistence type="predicted"/>
<dbReference type="Pfam" id="PF11611">
    <property type="entry name" value="DUF4352"/>
    <property type="match status" value="1"/>
</dbReference>
<feature type="chain" id="PRO_5040737147" evidence="2">
    <location>
        <begin position="24"/>
        <end position="163"/>
    </location>
</feature>
<protein>
    <submittedName>
        <fullName evidence="4">DUF4352 domain-containing protein</fullName>
    </submittedName>
</protein>
<feature type="domain" description="DUF4352" evidence="3">
    <location>
        <begin position="40"/>
        <end position="144"/>
    </location>
</feature>
<comment type="caution">
    <text evidence="4">The sequence shown here is derived from an EMBL/GenBank/DDBJ whole genome shotgun (WGS) entry which is preliminary data.</text>
</comment>
<evidence type="ECO:0000256" key="1">
    <source>
        <dbReference type="ARBA" id="ARBA00022729"/>
    </source>
</evidence>
<dbReference type="AlphaFoldDB" id="A0A9X7E0X7"/>
<evidence type="ECO:0000256" key="2">
    <source>
        <dbReference type="SAM" id="SignalP"/>
    </source>
</evidence>
<dbReference type="RefSeq" id="WP_016083936.1">
    <property type="nucleotide sequence ID" value="NZ_NUQH01000049.1"/>
</dbReference>
<reference evidence="4 5" key="1">
    <citation type="submission" date="2017-09" db="EMBL/GenBank/DDBJ databases">
        <title>Large-scale bioinformatics analysis of Bacillus genomes uncovers conserved roles of natural products in bacterial physiology.</title>
        <authorList>
            <consortium name="Agbiome Team Llc"/>
            <person name="Bleich R.M."/>
            <person name="Grubbs K.J."/>
            <person name="Santa Maria K.C."/>
            <person name="Allen S.E."/>
            <person name="Farag S."/>
            <person name="Shank E.A."/>
            <person name="Bowers A."/>
        </authorList>
    </citation>
    <scope>NUCLEOTIDE SEQUENCE [LARGE SCALE GENOMIC DNA]</scope>
    <source>
        <strain evidence="4 5">AFS029792</strain>
    </source>
</reference>
<organism evidence="4 5">
    <name type="scientific">Bacillus cereus</name>
    <dbReference type="NCBI Taxonomy" id="1396"/>
    <lineage>
        <taxon>Bacteria</taxon>
        <taxon>Bacillati</taxon>
        <taxon>Bacillota</taxon>
        <taxon>Bacilli</taxon>
        <taxon>Bacillales</taxon>
        <taxon>Bacillaceae</taxon>
        <taxon>Bacillus</taxon>
        <taxon>Bacillus cereus group</taxon>
    </lineage>
</organism>
<dbReference type="EMBL" id="NUUR01000127">
    <property type="protein sequence ID" value="PHG74559.1"/>
    <property type="molecule type" value="Genomic_DNA"/>
</dbReference>
<accession>A0A9X7E0X7</accession>
<evidence type="ECO:0000313" key="4">
    <source>
        <dbReference type="EMBL" id="PHG74559.1"/>
    </source>
</evidence>
<dbReference type="Gene3D" id="2.60.40.1240">
    <property type="match status" value="1"/>
</dbReference>
<keyword evidence="1 2" id="KW-0732">Signal</keyword>
<dbReference type="Proteomes" id="UP000225135">
    <property type="component" value="Unassembled WGS sequence"/>
</dbReference>
<evidence type="ECO:0000313" key="5">
    <source>
        <dbReference type="Proteomes" id="UP000225135"/>
    </source>
</evidence>
<name>A0A9X7E0X7_BACCE</name>
<dbReference type="InterPro" id="IPR029050">
    <property type="entry name" value="Immunoprotect_excell_Ig-like"/>
</dbReference>
<dbReference type="InterPro" id="IPR029051">
    <property type="entry name" value="DUF4352"/>
</dbReference>
<gene>
    <name evidence="4" type="ORF">COI69_29840</name>
</gene>